<reference evidence="3" key="1">
    <citation type="submission" date="2019-03" db="EMBL/GenBank/DDBJ databases">
        <authorList>
            <person name="Hao L."/>
        </authorList>
    </citation>
    <scope>NUCLEOTIDE SEQUENCE</scope>
</reference>
<keyword evidence="1" id="KW-0812">Transmembrane</keyword>
<feature type="transmembrane region" description="Helical" evidence="1">
    <location>
        <begin position="318"/>
        <end position="335"/>
    </location>
</feature>
<feature type="domain" description="Major facilitator superfamily (MFS) profile" evidence="2">
    <location>
        <begin position="9"/>
        <end position="427"/>
    </location>
</feature>
<feature type="transmembrane region" description="Helical" evidence="1">
    <location>
        <begin position="77"/>
        <end position="96"/>
    </location>
</feature>
<dbReference type="AlphaFoldDB" id="A0A485LUV3"/>
<dbReference type="Gene3D" id="1.20.1250.20">
    <property type="entry name" value="MFS general substrate transporter like domains"/>
    <property type="match status" value="2"/>
</dbReference>
<feature type="transmembrane region" description="Helical" evidence="1">
    <location>
        <begin position="138"/>
        <end position="163"/>
    </location>
</feature>
<feature type="transmembrane region" description="Helical" evidence="1">
    <location>
        <begin position="102"/>
        <end position="126"/>
    </location>
</feature>
<feature type="transmembrane region" description="Helical" evidence="1">
    <location>
        <begin position="238"/>
        <end position="261"/>
    </location>
</feature>
<dbReference type="Pfam" id="PF07690">
    <property type="entry name" value="MFS_1"/>
    <property type="match status" value="2"/>
</dbReference>
<evidence type="ECO:0000259" key="2">
    <source>
        <dbReference type="PROSITE" id="PS50850"/>
    </source>
</evidence>
<feature type="transmembrane region" description="Helical" evidence="1">
    <location>
        <begin position="12"/>
        <end position="30"/>
    </location>
</feature>
<dbReference type="CDD" id="cd17353">
    <property type="entry name" value="MFS_OFA_like"/>
    <property type="match status" value="1"/>
</dbReference>
<sequence>MSNENLESKRWWIAVAAVIIQLCLGTVYAWSVFKNPLMNMHGWDGQTVQYTFMLLMLIIGLSAAFGGSLVDKKGPRFVATIGGILFGAGTLIAGYADQIGSIALLYLGFGVIAALGNGFGYVTPIATLIRWFPDKRGLVTGLAVMGFGAGAFFMGQIAPHMIFAFREVDASGQLVTSGVAKTWYIWGVIFLVLVTGSAQLFKNPPQGWLPAGFKPAATTVSAADSFTLGEAVKRRQWWMLWAMLCLNISAGLGLISQHSPLAQDVYKKTMGLLGDLTPEQLATVAAAGGTVVAIAAIFNGLGRLFWAKISDNIGRKNVFLTMFITQAIIYLLVAMGYVSNYYLFIVVSCYLLACYGGGFATMPAFAADAFGPAYIGKIYGFMLTAWSAAGIIGPFVFEAFKPQALYIAAGLLILGFIIALTYTPPKGKKASVGQMNSSKAASK</sequence>
<keyword evidence="1" id="KW-1133">Transmembrane helix</keyword>
<keyword evidence="1" id="KW-0472">Membrane</keyword>
<protein>
    <submittedName>
        <fullName evidence="3">Putative MFS-type transporter YhjX (Or Oxalate:formate antiporter)</fullName>
    </submittedName>
</protein>
<feature type="transmembrane region" description="Helical" evidence="1">
    <location>
        <begin position="50"/>
        <end position="70"/>
    </location>
</feature>
<dbReference type="PANTHER" id="PTHR11360">
    <property type="entry name" value="MONOCARBOXYLATE TRANSPORTER"/>
    <property type="match status" value="1"/>
</dbReference>
<dbReference type="EMBL" id="CAADRM010000024">
    <property type="protein sequence ID" value="VFU11923.1"/>
    <property type="molecule type" value="Genomic_DNA"/>
</dbReference>
<dbReference type="InterPro" id="IPR011701">
    <property type="entry name" value="MFS"/>
</dbReference>
<name>A0A485LUV3_9ZZZZ</name>
<dbReference type="PANTHER" id="PTHR11360:SF317">
    <property type="entry name" value="MAJOR FACILITATOR SUPERFAMILY (MFS) PROFILE DOMAIN-CONTAINING PROTEIN-RELATED"/>
    <property type="match status" value="1"/>
</dbReference>
<dbReference type="InterPro" id="IPR020846">
    <property type="entry name" value="MFS_dom"/>
</dbReference>
<feature type="transmembrane region" description="Helical" evidence="1">
    <location>
        <begin position="183"/>
        <end position="201"/>
    </location>
</feature>
<gene>
    <name evidence="3" type="primary">yhjX</name>
    <name evidence="3" type="ORF">SCFA_120010</name>
</gene>
<feature type="transmembrane region" description="Helical" evidence="1">
    <location>
        <begin position="341"/>
        <end position="366"/>
    </location>
</feature>
<proteinExistence type="predicted"/>
<dbReference type="PROSITE" id="PS50850">
    <property type="entry name" value="MFS"/>
    <property type="match status" value="1"/>
</dbReference>
<evidence type="ECO:0000313" key="3">
    <source>
        <dbReference type="EMBL" id="VFU11923.1"/>
    </source>
</evidence>
<evidence type="ECO:0000256" key="1">
    <source>
        <dbReference type="SAM" id="Phobius"/>
    </source>
</evidence>
<dbReference type="InterPro" id="IPR036259">
    <property type="entry name" value="MFS_trans_sf"/>
</dbReference>
<dbReference type="SUPFAM" id="SSF103473">
    <property type="entry name" value="MFS general substrate transporter"/>
    <property type="match status" value="1"/>
</dbReference>
<feature type="transmembrane region" description="Helical" evidence="1">
    <location>
        <begin position="281"/>
        <end position="306"/>
    </location>
</feature>
<dbReference type="GO" id="GO:0022857">
    <property type="term" value="F:transmembrane transporter activity"/>
    <property type="evidence" value="ECO:0007669"/>
    <property type="project" value="InterPro"/>
</dbReference>
<feature type="transmembrane region" description="Helical" evidence="1">
    <location>
        <begin position="378"/>
        <end position="397"/>
    </location>
</feature>
<feature type="transmembrane region" description="Helical" evidence="1">
    <location>
        <begin position="403"/>
        <end position="422"/>
    </location>
</feature>
<dbReference type="InterPro" id="IPR050327">
    <property type="entry name" value="Proton-linked_MCT"/>
</dbReference>
<accession>A0A485LUV3</accession>
<organism evidence="3">
    <name type="scientific">anaerobic digester metagenome</name>
    <dbReference type="NCBI Taxonomy" id="1263854"/>
    <lineage>
        <taxon>unclassified sequences</taxon>
        <taxon>metagenomes</taxon>
        <taxon>ecological metagenomes</taxon>
    </lineage>
</organism>